<gene>
    <name evidence="1" type="ORF">AVEN_130346_1</name>
</gene>
<organism evidence="1 2">
    <name type="scientific">Araneus ventricosus</name>
    <name type="common">Orbweaver spider</name>
    <name type="synonym">Epeira ventricosa</name>
    <dbReference type="NCBI Taxonomy" id="182803"/>
    <lineage>
        <taxon>Eukaryota</taxon>
        <taxon>Metazoa</taxon>
        <taxon>Ecdysozoa</taxon>
        <taxon>Arthropoda</taxon>
        <taxon>Chelicerata</taxon>
        <taxon>Arachnida</taxon>
        <taxon>Araneae</taxon>
        <taxon>Araneomorphae</taxon>
        <taxon>Entelegynae</taxon>
        <taxon>Araneoidea</taxon>
        <taxon>Araneidae</taxon>
        <taxon>Araneus</taxon>
    </lineage>
</organism>
<protein>
    <submittedName>
        <fullName evidence="1">Uncharacterized protein</fullName>
    </submittedName>
</protein>
<reference evidence="1 2" key="1">
    <citation type="journal article" date="2019" name="Sci. Rep.">
        <title>Orb-weaving spider Araneus ventricosus genome elucidates the spidroin gene catalogue.</title>
        <authorList>
            <person name="Kono N."/>
            <person name="Nakamura H."/>
            <person name="Ohtoshi R."/>
            <person name="Moran D.A.P."/>
            <person name="Shinohara A."/>
            <person name="Yoshida Y."/>
            <person name="Fujiwara M."/>
            <person name="Mori M."/>
            <person name="Tomita M."/>
            <person name="Arakawa K."/>
        </authorList>
    </citation>
    <scope>NUCLEOTIDE SEQUENCE [LARGE SCALE GENOMIC DNA]</scope>
</reference>
<sequence length="95" mass="11208">MGKWAIEALWQSQCRHLKVMCWSLDSKEDPTCVRAWCTLNPVRDKYPPIRVMWKFGEEFRLNIALMQLLNRTLTFSIPEGSRLMEIRCMCGSRAQ</sequence>
<proteinExistence type="predicted"/>
<dbReference type="EMBL" id="BGPR01000070">
    <property type="protein sequence ID" value="GBL90231.1"/>
    <property type="molecule type" value="Genomic_DNA"/>
</dbReference>
<keyword evidence="2" id="KW-1185">Reference proteome</keyword>
<dbReference type="Proteomes" id="UP000499080">
    <property type="component" value="Unassembled WGS sequence"/>
</dbReference>
<evidence type="ECO:0000313" key="2">
    <source>
        <dbReference type="Proteomes" id="UP000499080"/>
    </source>
</evidence>
<evidence type="ECO:0000313" key="1">
    <source>
        <dbReference type="EMBL" id="GBL90231.1"/>
    </source>
</evidence>
<comment type="caution">
    <text evidence="1">The sequence shown here is derived from an EMBL/GenBank/DDBJ whole genome shotgun (WGS) entry which is preliminary data.</text>
</comment>
<name>A0A4Y2BD89_ARAVE</name>
<accession>A0A4Y2BD89</accession>
<dbReference type="AlphaFoldDB" id="A0A4Y2BD89"/>